<sequence>MLPQSILDHIINNTNISKVRAISNSFQKLNSKSQCSQSFNKEDNCDVPNNKESQIDDQNPEILFKENVSLQNQEDALMVVSILRKQIKNKLEITFVKKALENLDIWKNQVNLFNQGSSFNNSIFSHMKVQYCQKGEVIFNYGDQGSIYYIVAQGSFSCLIPKSMKQQKQTDDQLNQEQRQNMLKNMSVVQEKSKEIVVNPLEELIPISQYVKPSEKQKVIQEETISEFHSLSKKKIIQDFKQENIDEDKIYKQNFPSFTKIKVYTPGESFGEIALLTMQKERKATIISREDGILITLDKSKFDKILNIFKELKIRNSLDFLHRFSFLNELGPTKLLSLLHCTEIIKFQKSNIIYKEGDKAENIFFIRQGVIMLTKLGEIIDDKLVEQRQQEIDENQSLDLNKVKKNQAISQSQIRVQLVVYKENSFFGEDEIMQDLAMRNTKAEVSSFEAEIYIISKQRLFDYLKGSNVYNILVQEYEVKQKWRIQQYKNIINMKQNTINQYNIKMKQILGEEYRQAYINRINSQLLQTELNKSKAPTSSQKFQKPLVNNFIKEINLQKKQSSVLNKSQSSSQEENQVEEILNQKAEQLETPNSSIIAKQNKQEQQNENKKDFIQIDEYFQSQDTENISSPLHQTFRIPPELSEYSLNQILEERFQHKQMVLNQSEKKGKPSNFFIIIDPHQRKQQDLDIFKLKKEKTKPFFQKQFQKKRLQNLEQNNKSHQSDKKLFAEQIEDFSQIFNMSRQESQNAQQNIDQAKNNFFEISNDEKQNFTSMSLDCKQSSNKQKSNTSSNDEIKLHRQCQGQSSYSVRSNKI</sequence>
<dbReference type="EMBL" id="GG662665">
    <property type="protein sequence ID" value="EAR85501.2"/>
    <property type="molecule type" value="Genomic_DNA"/>
</dbReference>
<feature type="compositionally biased region" description="Low complexity" evidence="2">
    <location>
        <begin position="779"/>
        <end position="792"/>
    </location>
</feature>
<keyword evidence="1" id="KW-0175">Coiled coil</keyword>
<dbReference type="CDD" id="cd00038">
    <property type="entry name" value="CAP_ED"/>
    <property type="match status" value="2"/>
</dbReference>
<dbReference type="OrthoDB" id="293221at2759"/>
<dbReference type="PROSITE" id="PS50042">
    <property type="entry name" value="CNMP_BINDING_3"/>
    <property type="match status" value="3"/>
</dbReference>
<dbReference type="InterPro" id="IPR018490">
    <property type="entry name" value="cNMP-bd_dom_sf"/>
</dbReference>
<dbReference type="GO" id="GO:0005952">
    <property type="term" value="C:cAMP-dependent protein kinase complex"/>
    <property type="evidence" value="ECO:0007669"/>
    <property type="project" value="InterPro"/>
</dbReference>
<dbReference type="STRING" id="312017.I7M052"/>
<evidence type="ECO:0000313" key="4">
    <source>
        <dbReference type="EMBL" id="EAR85501.2"/>
    </source>
</evidence>
<feature type="domain" description="Cyclic nucleotide-binding" evidence="3">
    <location>
        <begin position="131"/>
        <end position="156"/>
    </location>
</feature>
<proteinExistence type="predicted"/>
<dbReference type="InterPro" id="IPR000595">
    <property type="entry name" value="cNMP-bd_dom"/>
</dbReference>
<feature type="compositionally biased region" description="Polar residues" evidence="2">
    <location>
        <begin position="801"/>
        <end position="814"/>
    </location>
</feature>
<organism evidence="4 5">
    <name type="scientific">Tetrahymena thermophila (strain SB210)</name>
    <dbReference type="NCBI Taxonomy" id="312017"/>
    <lineage>
        <taxon>Eukaryota</taxon>
        <taxon>Sar</taxon>
        <taxon>Alveolata</taxon>
        <taxon>Ciliophora</taxon>
        <taxon>Intramacronucleata</taxon>
        <taxon>Oligohymenophorea</taxon>
        <taxon>Hymenostomatida</taxon>
        <taxon>Tetrahymenina</taxon>
        <taxon>Tetrahymenidae</taxon>
        <taxon>Tetrahymena</taxon>
    </lineage>
</organism>
<dbReference type="InterPro" id="IPR014710">
    <property type="entry name" value="RmlC-like_jellyroll"/>
</dbReference>
<dbReference type="Gene3D" id="2.60.120.10">
    <property type="entry name" value="Jelly Rolls"/>
    <property type="match status" value="2"/>
</dbReference>
<evidence type="ECO:0000256" key="1">
    <source>
        <dbReference type="SAM" id="Coils"/>
    </source>
</evidence>
<feature type="region of interest" description="Disordered" evidence="2">
    <location>
        <begin position="775"/>
        <end position="814"/>
    </location>
</feature>
<reference evidence="5" key="1">
    <citation type="journal article" date="2006" name="PLoS Biol.">
        <title>Macronuclear genome sequence of the ciliate Tetrahymena thermophila, a model eukaryote.</title>
        <authorList>
            <person name="Eisen J.A."/>
            <person name="Coyne R.S."/>
            <person name="Wu M."/>
            <person name="Wu D."/>
            <person name="Thiagarajan M."/>
            <person name="Wortman J.R."/>
            <person name="Badger J.H."/>
            <person name="Ren Q."/>
            <person name="Amedeo P."/>
            <person name="Jones K.M."/>
            <person name="Tallon L.J."/>
            <person name="Delcher A.L."/>
            <person name="Salzberg S.L."/>
            <person name="Silva J.C."/>
            <person name="Haas B.J."/>
            <person name="Majoros W.H."/>
            <person name="Farzad M."/>
            <person name="Carlton J.M."/>
            <person name="Smith R.K. Jr."/>
            <person name="Garg J."/>
            <person name="Pearlman R.E."/>
            <person name="Karrer K.M."/>
            <person name="Sun L."/>
            <person name="Manning G."/>
            <person name="Elde N.C."/>
            <person name="Turkewitz A.P."/>
            <person name="Asai D.J."/>
            <person name="Wilkes D.E."/>
            <person name="Wang Y."/>
            <person name="Cai H."/>
            <person name="Collins K."/>
            <person name="Stewart B.A."/>
            <person name="Lee S.R."/>
            <person name="Wilamowska K."/>
            <person name="Weinberg Z."/>
            <person name="Ruzzo W.L."/>
            <person name="Wloga D."/>
            <person name="Gaertig J."/>
            <person name="Frankel J."/>
            <person name="Tsao C.-C."/>
            <person name="Gorovsky M.A."/>
            <person name="Keeling P.J."/>
            <person name="Waller R.F."/>
            <person name="Patron N.J."/>
            <person name="Cherry J.M."/>
            <person name="Stover N.A."/>
            <person name="Krieger C.J."/>
            <person name="del Toro C."/>
            <person name="Ryder H.F."/>
            <person name="Williamson S.C."/>
            <person name="Barbeau R.A."/>
            <person name="Hamilton E.P."/>
            <person name="Orias E."/>
        </authorList>
    </citation>
    <scope>NUCLEOTIDE SEQUENCE [LARGE SCALE GENOMIC DNA]</scope>
    <source>
        <strain evidence="5">SB210</strain>
    </source>
</reference>
<protein>
    <submittedName>
        <fullName evidence="4">Cyclic nucleotide-binding domain protein</fullName>
    </submittedName>
</protein>
<dbReference type="GO" id="GO:0030552">
    <property type="term" value="F:cAMP binding"/>
    <property type="evidence" value="ECO:0007669"/>
    <property type="project" value="TreeGrafter"/>
</dbReference>
<dbReference type="PANTHER" id="PTHR11635:SF152">
    <property type="entry name" value="CAMP-DEPENDENT PROTEIN KINASE TYPE I REGULATORY SUBUNIT-RELATED"/>
    <property type="match status" value="1"/>
</dbReference>
<dbReference type="SUPFAM" id="SSF51206">
    <property type="entry name" value="cAMP-binding domain-like"/>
    <property type="match status" value="2"/>
</dbReference>
<feature type="coiled-coil region" evidence="1">
    <location>
        <begin position="704"/>
        <end position="766"/>
    </location>
</feature>
<dbReference type="GO" id="GO:0034236">
    <property type="term" value="F:protein kinase A catalytic subunit binding"/>
    <property type="evidence" value="ECO:0007669"/>
    <property type="project" value="TreeGrafter"/>
</dbReference>
<evidence type="ECO:0000313" key="5">
    <source>
        <dbReference type="Proteomes" id="UP000009168"/>
    </source>
</evidence>
<dbReference type="GO" id="GO:0005829">
    <property type="term" value="C:cytosol"/>
    <property type="evidence" value="ECO:0007669"/>
    <property type="project" value="TreeGrafter"/>
</dbReference>
<dbReference type="GeneID" id="7837426"/>
<dbReference type="InterPro" id="IPR050503">
    <property type="entry name" value="cAMP-dep_PK_reg_su-like"/>
</dbReference>
<feature type="domain" description="Cyclic nucleotide-binding" evidence="3">
    <location>
        <begin position="326"/>
        <end position="385"/>
    </location>
</feature>
<dbReference type="InParanoid" id="I7M052"/>
<dbReference type="PANTHER" id="PTHR11635">
    <property type="entry name" value="CAMP-DEPENDENT PROTEIN KINASE REGULATORY CHAIN"/>
    <property type="match status" value="1"/>
</dbReference>
<evidence type="ECO:0000256" key="2">
    <source>
        <dbReference type="SAM" id="MobiDB-lite"/>
    </source>
</evidence>
<gene>
    <name evidence="4" type="ORF">TTHERM_00442510</name>
</gene>
<dbReference type="KEGG" id="tet:TTHERM_00442510"/>
<dbReference type="RefSeq" id="XP_001033164.2">
    <property type="nucleotide sequence ID" value="XM_001033164.2"/>
</dbReference>
<dbReference type="Pfam" id="PF00027">
    <property type="entry name" value="cNMP_binding"/>
    <property type="match status" value="1"/>
</dbReference>
<dbReference type="GO" id="GO:0004862">
    <property type="term" value="F:cAMP-dependent protein kinase inhibitor activity"/>
    <property type="evidence" value="ECO:0007669"/>
    <property type="project" value="TreeGrafter"/>
</dbReference>
<keyword evidence="5" id="KW-1185">Reference proteome</keyword>
<dbReference type="Proteomes" id="UP000009168">
    <property type="component" value="Unassembled WGS sequence"/>
</dbReference>
<evidence type="ECO:0000259" key="3">
    <source>
        <dbReference type="PROSITE" id="PS50042"/>
    </source>
</evidence>
<dbReference type="AlphaFoldDB" id="I7M052"/>
<feature type="domain" description="Cyclic nucleotide-binding" evidence="3">
    <location>
        <begin position="249"/>
        <end position="323"/>
    </location>
</feature>
<name>I7M052_TETTS</name>
<accession>I7M052</accession>